<dbReference type="Gene3D" id="2.10.25.10">
    <property type="entry name" value="Laminin"/>
    <property type="match status" value="1"/>
</dbReference>
<organism evidence="5">
    <name type="scientific">Phallusia mammillata</name>
    <dbReference type="NCBI Taxonomy" id="59560"/>
    <lineage>
        <taxon>Eukaryota</taxon>
        <taxon>Metazoa</taxon>
        <taxon>Chordata</taxon>
        <taxon>Tunicata</taxon>
        <taxon>Ascidiacea</taxon>
        <taxon>Phlebobranchia</taxon>
        <taxon>Ascidiidae</taxon>
        <taxon>Phallusia</taxon>
    </lineage>
</organism>
<dbReference type="PROSITE" id="PS50068">
    <property type="entry name" value="LDLRA_2"/>
    <property type="match status" value="1"/>
</dbReference>
<dbReference type="InterPro" id="IPR051560">
    <property type="entry name" value="MAM_domain-containing"/>
</dbReference>
<dbReference type="InterPro" id="IPR013320">
    <property type="entry name" value="ConA-like_dom_sf"/>
</dbReference>
<dbReference type="InterPro" id="IPR000859">
    <property type="entry name" value="CUB_dom"/>
</dbReference>
<gene>
    <name evidence="5" type="primary">Malrd2</name>
</gene>
<reference evidence="5" key="1">
    <citation type="submission" date="2020-04" db="EMBL/GenBank/DDBJ databases">
        <authorList>
            <person name="Neveu A P."/>
        </authorList>
    </citation>
    <scope>NUCLEOTIDE SEQUENCE</scope>
    <source>
        <tissue evidence="5">Whole embryo</tissue>
    </source>
</reference>
<dbReference type="PANTHER" id="PTHR23282:SF101">
    <property type="entry name" value="MAM DOMAIN-CONTAINING PROTEIN"/>
    <property type="match status" value="1"/>
</dbReference>
<evidence type="ECO:0000259" key="3">
    <source>
        <dbReference type="PROSITE" id="PS01180"/>
    </source>
</evidence>
<evidence type="ECO:0000259" key="4">
    <source>
        <dbReference type="PROSITE" id="PS50060"/>
    </source>
</evidence>
<dbReference type="PROSITE" id="PS01209">
    <property type="entry name" value="LDLRA_1"/>
    <property type="match status" value="1"/>
</dbReference>
<dbReference type="GO" id="GO:0016020">
    <property type="term" value="C:membrane"/>
    <property type="evidence" value="ECO:0007669"/>
    <property type="project" value="InterPro"/>
</dbReference>
<protein>
    <submittedName>
        <fullName evidence="5">MAM and LDL-receptor class A domain-containing protein 2</fullName>
    </submittedName>
</protein>
<dbReference type="Gene3D" id="4.10.400.10">
    <property type="entry name" value="Low-density Lipoprotein Receptor"/>
    <property type="match status" value="1"/>
</dbReference>
<dbReference type="SUPFAM" id="SSF57424">
    <property type="entry name" value="LDL receptor-like module"/>
    <property type="match status" value="1"/>
</dbReference>
<dbReference type="CDD" id="cd00112">
    <property type="entry name" value="LDLa"/>
    <property type="match status" value="1"/>
</dbReference>
<dbReference type="InterPro" id="IPR036055">
    <property type="entry name" value="LDL_receptor-like_sf"/>
</dbReference>
<feature type="domain" description="CUB" evidence="3">
    <location>
        <begin position="10"/>
        <end position="126"/>
    </location>
</feature>
<dbReference type="SUPFAM" id="SSF49854">
    <property type="entry name" value="Spermadhesin, CUB domain"/>
    <property type="match status" value="1"/>
</dbReference>
<comment type="caution">
    <text evidence="2">Lacks conserved residue(s) required for the propagation of feature annotation.</text>
</comment>
<dbReference type="SUPFAM" id="SSF57567">
    <property type="entry name" value="Serine protease inhibitors"/>
    <property type="match status" value="1"/>
</dbReference>
<evidence type="ECO:0000256" key="2">
    <source>
        <dbReference type="PROSITE-ProRule" id="PRU00124"/>
    </source>
</evidence>
<dbReference type="InterPro" id="IPR035914">
    <property type="entry name" value="Sperma_CUB_dom_sf"/>
</dbReference>
<dbReference type="InterPro" id="IPR002172">
    <property type="entry name" value="LDrepeatLR_classA_rpt"/>
</dbReference>
<feature type="disulfide bond" evidence="2">
    <location>
        <begin position="348"/>
        <end position="363"/>
    </location>
</feature>
<dbReference type="InterPro" id="IPR002919">
    <property type="entry name" value="TIL_dom"/>
</dbReference>
<keyword evidence="1 2" id="KW-1015">Disulfide bond</keyword>
<dbReference type="CDD" id="cd06263">
    <property type="entry name" value="MAM"/>
    <property type="match status" value="1"/>
</dbReference>
<accession>A0A6F9DJJ7</accession>
<dbReference type="Pfam" id="PF00629">
    <property type="entry name" value="MAM"/>
    <property type="match status" value="1"/>
</dbReference>
<dbReference type="EMBL" id="LR787740">
    <property type="protein sequence ID" value="CAB3263602.1"/>
    <property type="molecule type" value="mRNA"/>
</dbReference>
<dbReference type="AlphaFoldDB" id="A0A6F9DJJ7"/>
<dbReference type="CDD" id="cd19941">
    <property type="entry name" value="TIL"/>
    <property type="match status" value="1"/>
</dbReference>
<dbReference type="InterPro" id="IPR036084">
    <property type="entry name" value="Ser_inhib-like_sf"/>
</dbReference>
<dbReference type="InterPro" id="IPR023415">
    <property type="entry name" value="LDLR_class-A_CS"/>
</dbReference>
<evidence type="ECO:0000313" key="5">
    <source>
        <dbReference type="EMBL" id="CAB3263602.1"/>
    </source>
</evidence>
<feature type="domain" description="MAM" evidence="4">
    <location>
        <begin position="135"/>
        <end position="299"/>
    </location>
</feature>
<dbReference type="PROSITE" id="PS01180">
    <property type="entry name" value="CUB"/>
    <property type="match status" value="1"/>
</dbReference>
<name>A0A6F9DJJ7_9ASCI</name>
<dbReference type="Pfam" id="PF00431">
    <property type="entry name" value="CUB"/>
    <property type="match status" value="1"/>
</dbReference>
<dbReference type="SUPFAM" id="SSF49899">
    <property type="entry name" value="Concanavalin A-like lectins/glucanases"/>
    <property type="match status" value="1"/>
</dbReference>
<evidence type="ECO:0000256" key="1">
    <source>
        <dbReference type="ARBA" id="ARBA00023157"/>
    </source>
</evidence>
<dbReference type="Gene3D" id="2.60.120.200">
    <property type="match status" value="1"/>
</dbReference>
<dbReference type="Pfam" id="PF01826">
    <property type="entry name" value="TIL"/>
    <property type="match status" value="1"/>
</dbReference>
<dbReference type="InterPro" id="IPR000998">
    <property type="entry name" value="MAM_dom"/>
</dbReference>
<proteinExistence type="evidence at transcript level"/>
<keyword evidence="5" id="KW-0675">Receptor</keyword>
<dbReference type="PANTHER" id="PTHR23282">
    <property type="entry name" value="APICAL ENDOSOMAL GLYCOPROTEIN PRECURSOR"/>
    <property type="match status" value="1"/>
</dbReference>
<dbReference type="PROSITE" id="PS50060">
    <property type="entry name" value="MAM_2"/>
    <property type="match status" value="1"/>
</dbReference>
<sequence>MTKANVEGSCNVEIHEGTSGLIASPGFPHSNYSNDVICTYRIVAPVGSHIAYRSLYMDLERRGRTNCYDAVNIHFVDDDNSTLGLEQYCDQEEIFIDATPGNTLLVEFFSDDTVSASGFVIEWTVVNPAAMPPQLNCDFDGAFALCPGWTQIQSDDNFDWSFTRGSTPTRDTGPYFDHNTESGEGRYAFIEASGVTMDQFAQLASPPIDGDLNHCLQFWYHARGKGVGSLAVIRKFDENNHEVLWLSGPETSEDWQPVNLTLPVTFYTAQIIFEATRGNSFFSDLAIDDIKFNVGLCVNSQSLLDAEETTQALTQLRVSPSTHTTQDCEKDEFACIRSNECIKREQVCDDIIDCTQGSDEDWCFSEWCPGNQYWGACVDGCNYTCADGPTSPLCVRKCAYRCACPPGAPVLHNGWCIQFSECPSDIVTEVITRQTKEKVHGEVMTLYEKIGYEIKKKTK</sequence>
<dbReference type="SMART" id="SM00042">
    <property type="entry name" value="CUB"/>
    <property type="match status" value="1"/>
</dbReference>
<dbReference type="Gene3D" id="2.60.120.290">
    <property type="entry name" value="Spermadhesin, CUB domain"/>
    <property type="match status" value="1"/>
</dbReference>
<dbReference type="SMART" id="SM00137">
    <property type="entry name" value="MAM"/>
    <property type="match status" value="1"/>
</dbReference>
<dbReference type="CDD" id="cd00041">
    <property type="entry name" value="CUB"/>
    <property type="match status" value="1"/>
</dbReference>
<dbReference type="Pfam" id="PF00057">
    <property type="entry name" value="Ldl_recept_a"/>
    <property type="match status" value="1"/>
</dbReference>
<dbReference type="SMART" id="SM00192">
    <property type="entry name" value="LDLa"/>
    <property type="match status" value="1"/>
</dbReference>